<dbReference type="GO" id="GO:0030897">
    <property type="term" value="C:HOPS complex"/>
    <property type="evidence" value="ECO:0007669"/>
    <property type="project" value="TreeGrafter"/>
</dbReference>
<keyword evidence="2" id="KW-0479">Metal-binding</keyword>
<evidence type="ECO:0000256" key="4">
    <source>
        <dbReference type="ARBA" id="ARBA00022833"/>
    </source>
</evidence>
<name>A0A0C2ITH1_THEKT</name>
<dbReference type="PROSITE" id="PS50236">
    <property type="entry name" value="CHCR"/>
    <property type="match status" value="2"/>
</dbReference>
<dbReference type="GO" id="GO:0006904">
    <property type="term" value="P:vesicle docking involved in exocytosis"/>
    <property type="evidence" value="ECO:0007669"/>
    <property type="project" value="TreeGrafter"/>
</dbReference>
<keyword evidence="3" id="KW-0863">Zinc-finger</keyword>
<dbReference type="GO" id="GO:0030674">
    <property type="term" value="F:protein-macromolecule adaptor activity"/>
    <property type="evidence" value="ECO:0007669"/>
    <property type="project" value="TreeGrafter"/>
</dbReference>
<dbReference type="Proteomes" id="UP000031668">
    <property type="component" value="Unassembled WGS sequence"/>
</dbReference>
<evidence type="ECO:0000313" key="7">
    <source>
        <dbReference type="EMBL" id="KII68704.1"/>
    </source>
</evidence>
<dbReference type="OrthoDB" id="26184at2759"/>
<dbReference type="GO" id="GO:0007033">
    <property type="term" value="P:vacuole organization"/>
    <property type="evidence" value="ECO:0007669"/>
    <property type="project" value="TreeGrafter"/>
</dbReference>
<evidence type="ECO:0000256" key="5">
    <source>
        <dbReference type="ARBA" id="ARBA00023136"/>
    </source>
</evidence>
<feature type="repeat" description="CHCR" evidence="6">
    <location>
        <begin position="46"/>
        <end position="193"/>
    </location>
</feature>
<organism evidence="7 8">
    <name type="scientific">Thelohanellus kitauei</name>
    <name type="common">Myxosporean</name>
    <dbReference type="NCBI Taxonomy" id="669202"/>
    <lineage>
        <taxon>Eukaryota</taxon>
        <taxon>Metazoa</taxon>
        <taxon>Cnidaria</taxon>
        <taxon>Myxozoa</taxon>
        <taxon>Myxosporea</taxon>
        <taxon>Bivalvulida</taxon>
        <taxon>Platysporina</taxon>
        <taxon>Myxobolidae</taxon>
        <taxon>Thelohanellus</taxon>
    </lineage>
</organism>
<keyword evidence="5" id="KW-0472">Membrane</keyword>
<dbReference type="PANTHER" id="PTHR23323:SF24">
    <property type="entry name" value="VACUOLAR PROTEIN SORTING-ASSOCIATED PROTEIN 11 HOMOLOG"/>
    <property type="match status" value="1"/>
</dbReference>
<dbReference type="InterPro" id="IPR016024">
    <property type="entry name" value="ARM-type_fold"/>
</dbReference>
<dbReference type="GO" id="GO:0008270">
    <property type="term" value="F:zinc ion binding"/>
    <property type="evidence" value="ECO:0007669"/>
    <property type="project" value="UniProtKB-KW"/>
</dbReference>
<accession>A0A0C2ITH1</accession>
<dbReference type="InterPro" id="IPR057308">
    <property type="entry name" value="CHCR_PEP5_VPS11"/>
</dbReference>
<evidence type="ECO:0000256" key="6">
    <source>
        <dbReference type="PROSITE-ProRule" id="PRU01006"/>
    </source>
</evidence>
<dbReference type="GO" id="GO:0031902">
    <property type="term" value="C:late endosome membrane"/>
    <property type="evidence" value="ECO:0007669"/>
    <property type="project" value="UniProtKB-SubCell"/>
</dbReference>
<sequence>MAIRYKRGLNSLARRYSDQSTINMVICKYGDHLYSKGDIDLSMEQYIQTVGTIEPSYIIRKFLEAQSINHLTAYLENLHRTPHANSDHTTLLLNCYIRLKDTGDKEWHFDVETALRVCHQAGFIEQALCLAKKSNNHSWSSGILFRYLKIVLEDVKDYKSAMEYLKNLTILEAESVLKNYGRRLLRDTPRELIALLKNMCTYSDTNPVPSSPEDFIHIFIGQRNYLQSFLEFIVKINPDCSNQIYNTLIELYIYELSNPNSQNKAELETKCLNIINNKQDKYDIDHVLMLCQLNNCITGLVALYEKMGK</sequence>
<evidence type="ECO:0000256" key="3">
    <source>
        <dbReference type="ARBA" id="ARBA00022771"/>
    </source>
</evidence>
<feature type="repeat" description="CHCR" evidence="6">
    <location>
        <begin position="199"/>
        <end position="309"/>
    </location>
</feature>
<dbReference type="PANTHER" id="PTHR23323">
    <property type="entry name" value="VACUOLAR PROTEIN SORTING-ASSOCIATED PROTEIN"/>
    <property type="match status" value="1"/>
</dbReference>
<comment type="caution">
    <text evidence="7">The sequence shown here is derived from an EMBL/GenBank/DDBJ whole genome shotgun (WGS) entry which is preliminary data.</text>
</comment>
<reference evidence="7 8" key="1">
    <citation type="journal article" date="2014" name="Genome Biol. Evol.">
        <title>The genome of the myxosporean Thelohanellus kitauei shows adaptations to nutrient acquisition within its fish host.</title>
        <authorList>
            <person name="Yang Y."/>
            <person name="Xiong J."/>
            <person name="Zhou Z."/>
            <person name="Huo F."/>
            <person name="Miao W."/>
            <person name="Ran C."/>
            <person name="Liu Y."/>
            <person name="Zhang J."/>
            <person name="Feng J."/>
            <person name="Wang M."/>
            <person name="Wang M."/>
            <person name="Wang L."/>
            <person name="Yao B."/>
        </authorList>
    </citation>
    <scope>NUCLEOTIDE SEQUENCE [LARGE SCALE GENOMIC DNA]</scope>
    <source>
        <strain evidence="7">Wuqing</strain>
    </source>
</reference>
<dbReference type="GO" id="GO:0048284">
    <property type="term" value="P:organelle fusion"/>
    <property type="evidence" value="ECO:0007669"/>
    <property type="project" value="TreeGrafter"/>
</dbReference>
<dbReference type="Pfam" id="PF23356">
    <property type="entry name" value="TPR_PEP5_VPS11"/>
    <property type="match status" value="1"/>
</dbReference>
<dbReference type="InterPro" id="IPR000547">
    <property type="entry name" value="Clathrin_H-chain/VPS_repeat"/>
</dbReference>
<proteinExistence type="predicted"/>
<dbReference type="GO" id="GO:0006886">
    <property type="term" value="P:intracellular protein transport"/>
    <property type="evidence" value="ECO:0007669"/>
    <property type="project" value="UniProtKB-UniRule"/>
</dbReference>
<gene>
    <name evidence="7" type="ORF">RF11_01063</name>
</gene>
<keyword evidence="4" id="KW-0862">Zinc</keyword>
<dbReference type="SUPFAM" id="SSF48371">
    <property type="entry name" value="ARM repeat"/>
    <property type="match status" value="1"/>
</dbReference>
<dbReference type="AlphaFoldDB" id="A0A0C2ITH1"/>
<dbReference type="GO" id="GO:0007032">
    <property type="term" value="P:endosome organization"/>
    <property type="evidence" value="ECO:0007669"/>
    <property type="project" value="TreeGrafter"/>
</dbReference>
<evidence type="ECO:0000256" key="2">
    <source>
        <dbReference type="ARBA" id="ARBA00022723"/>
    </source>
</evidence>
<keyword evidence="8" id="KW-1185">Reference proteome</keyword>
<dbReference type="EMBL" id="JWZT01002718">
    <property type="protein sequence ID" value="KII68704.1"/>
    <property type="molecule type" value="Genomic_DNA"/>
</dbReference>
<protein>
    <submittedName>
        <fullName evidence="7">Vacuolar protein sorting-associated protein 11</fullName>
    </submittedName>
</protein>
<evidence type="ECO:0000256" key="1">
    <source>
        <dbReference type="ARBA" id="ARBA00004492"/>
    </source>
</evidence>
<evidence type="ECO:0000313" key="8">
    <source>
        <dbReference type="Proteomes" id="UP000031668"/>
    </source>
</evidence>
<comment type="subcellular location">
    <subcellularLocation>
        <location evidence="1">Late endosome membrane</location>
        <topology evidence="1">Peripheral membrane protein</topology>
        <orientation evidence="1">Cytoplasmic side</orientation>
    </subcellularLocation>
</comment>